<gene>
    <name evidence="2" type="ORF">BAZO_15409</name>
</gene>
<dbReference type="Pfam" id="PF11068">
    <property type="entry name" value="YlqD"/>
    <property type="match status" value="1"/>
</dbReference>
<dbReference type="PATRIC" id="fig|1131731.3.peg.3152"/>
<dbReference type="Gene3D" id="6.10.140.1110">
    <property type="match status" value="1"/>
</dbReference>
<keyword evidence="1" id="KW-0175">Coiled coil</keyword>
<sequence length="129" mass="15173">MKIIRNIVVKQILTEKSKQELFIRFEQQIEQLNKEIGQLRFEKKKYEKTKKAQASPLDASRFDKEISSRIEKCKLLQFQLEQLEILPVGTELKESEVQGIVEINEGDNWGELTKERTIVIKDGIIEEIR</sequence>
<dbReference type="STRING" id="1131731.BAZO_15409"/>
<feature type="coiled-coil region" evidence="1">
    <location>
        <begin position="15"/>
        <end position="49"/>
    </location>
</feature>
<evidence type="ECO:0000256" key="1">
    <source>
        <dbReference type="SAM" id="Coils"/>
    </source>
</evidence>
<dbReference type="GeneID" id="89469989"/>
<reference evidence="2 3" key="1">
    <citation type="journal article" date="2012" name="Front. Microbiol.">
        <title>Redundancy and modularity in membrane-associated dissimilatory nitrate reduction in Bacillus.</title>
        <authorList>
            <person name="Heylen K."/>
            <person name="Keltjens J."/>
        </authorList>
    </citation>
    <scope>NUCLEOTIDE SEQUENCE [LARGE SCALE GENOMIC DNA]</scope>
    <source>
        <strain evidence="2 3">LMG 9581</strain>
    </source>
</reference>
<protein>
    <recommendedName>
        <fullName evidence="4">YlqD protein</fullName>
    </recommendedName>
</protein>
<dbReference type="AlphaFoldDB" id="K6BY53"/>
<name>K6BY53_SCHAZ</name>
<dbReference type="RefSeq" id="WP_003332512.1">
    <property type="nucleotide sequence ID" value="NZ_AJLR01000125.1"/>
</dbReference>
<keyword evidence="3" id="KW-1185">Reference proteome</keyword>
<comment type="caution">
    <text evidence="2">The sequence shown here is derived from an EMBL/GenBank/DDBJ whole genome shotgun (WGS) entry which is preliminary data.</text>
</comment>
<dbReference type="EMBL" id="AJLR01000125">
    <property type="protein sequence ID" value="EKN63860.1"/>
    <property type="molecule type" value="Genomic_DNA"/>
</dbReference>
<evidence type="ECO:0008006" key="4">
    <source>
        <dbReference type="Google" id="ProtNLM"/>
    </source>
</evidence>
<dbReference type="Proteomes" id="UP000006315">
    <property type="component" value="Unassembled WGS sequence"/>
</dbReference>
<accession>K6BY53</accession>
<evidence type="ECO:0000313" key="3">
    <source>
        <dbReference type="Proteomes" id="UP000006315"/>
    </source>
</evidence>
<evidence type="ECO:0000313" key="2">
    <source>
        <dbReference type="EMBL" id="EKN63860.1"/>
    </source>
</evidence>
<organism evidence="2 3">
    <name type="scientific">Schinkia azotoformans LMG 9581</name>
    <dbReference type="NCBI Taxonomy" id="1131731"/>
    <lineage>
        <taxon>Bacteria</taxon>
        <taxon>Bacillati</taxon>
        <taxon>Bacillota</taxon>
        <taxon>Bacilli</taxon>
        <taxon>Bacillales</taxon>
        <taxon>Bacillaceae</taxon>
        <taxon>Calidifontibacillus/Schinkia group</taxon>
        <taxon>Schinkia</taxon>
    </lineage>
</organism>
<proteinExistence type="predicted"/>
<dbReference type="InterPro" id="IPR021297">
    <property type="entry name" value="YlqD"/>
</dbReference>